<keyword evidence="9" id="KW-1185">Reference proteome</keyword>
<protein>
    <submittedName>
        <fullName evidence="8">Recombinase family protein</fullName>
    </submittedName>
</protein>
<dbReference type="PANTHER" id="PTHR30461">
    <property type="entry name" value="DNA-INVERTASE FROM LAMBDOID PROPHAGE"/>
    <property type="match status" value="1"/>
</dbReference>
<dbReference type="CDD" id="cd00338">
    <property type="entry name" value="Ser_Recombinase"/>
    <property type="match status" value="1"/>
</dbReference>
<comment type="caution">
    <text evidence="8">The sequence shown here is derived from an EMBL/GenBank/DDBJ whole genome shotgun (WGS) entry which is preliminary data.</text>
</comment>
<dbReference type="PROSITE" id="PS51736">
    <property type="entry name" value="RECOMBINASES_3"/>
    <property type="match status" value="1"/>
</dbReference>
<name>A0A8I1KIP6_9HYPH</name>
<sequence length="549" mass="60707">MTITTKEESGQVPGKRAALYLRVSTGRQAEADLSIPDQRRQAAAFCAARGWDVVIEFTEPGASGMDDRRPELQRLLDMATQDAPPFDVVIVHSFSRFARDHFALEYHVRRLRKAGVRLVSITQDLGDDPMSVMVRQVFALFDEYQSKENAKHTLRAMQENARQGFWNGSKAPYGYAVVAAEQRGAKTKKRLAVDPVEAEVVRLMFRLFSKGDGTSGPLGVKAVTCWLNERGYRTRVGARWGIGPLHQILTRPTYKGEHCFNRKVWKTRKAKPESEQIGVAVDPIIDAATFDAVQAALKARNPRVMPPRVVTGPILLTGIATCASCNGGMTLRTGKSGRYRYYTCATCAQQGKSACKGRSIPMEKLDRFVTERLAERLLTPERVSELLAGLIQRQTAKDEDHGARLSALRAKVTDAKARLDRLYAAIESGAADLADETLKDRMGAVRTERDLAQIALDRAVAENSPLSRITDDKIAAFVAVMRANVLTGDTPFRRAYIRSVIDQVEVDDEEIRIIGRRTTLERLVMGGGAAPAGVPSFCSEVARHFSTEL</sequence>
<dbReference type="SUPFAM" id="SSF53041">
    <property type="entry name" value="Resolvase-like"/>
    <property type="match status" value="1"/>
</dbReference>
<dbReference type="InterPro" id="IPR036162">
    <property type="entry name" value="Resolvase-like_N_sf"/>
</dbReference>
<reference evidence="8 9" key="1">
    <citation type="submission" date="2020-12" db="EMBL/GenBank/DDBJ databases">
        <title>Revised draft genomes of Rhodomicrobium vannielii ATCC 17100 and Rhodomicrobium udaipurense JA643.</title>
        <authorList>
            <person name="Conners E.M."/>
            <person name="Davenport E.J."/>
            <person name="Bose A."/>
        </authorList>
    </citation>
    <scope>NUCLEOTIDE SEQUENCE [LARGE SCALE GENOMIC DNA]</scope>
    <source>
        <strain evidence="8 9">JA643</strain>
    </source>
</reference>
<dbReference type="InterPro" id="IPR006119">
    <property type="entry name" value="Resolv_N"/>
</dbReference>
<accession>A0A8I1KIP6</accession>
<dbReference type="RefSeq" id="WP_052037185.1">
    <property type="nucleotide sequence ID" value="NZ_JAEMUK010000001.1"/>
</dbReference>
<evidence type="ECO:0000256" key="2">
    <source>
        <dbReference type="ARBA" id="ARBA00023125"/>
    </source>
</evidence>
<evidence type="ECO:0000259" key="7">
    <source>
        <dbReference type="PROSITE" id="PS51737"/>
    </source>
</evidence>
<evidence type="ECO:0000256" key="1">
    <source>
        <dbReference type="ARBA" id="ARBA00022908"/>
    </source>
</evidence>
<evidence type="ECO:0000313" key="8">
    <source>
        <dbReference type="EMBL" id="MBJ7541944.1"/>
    </source>
</evidence>
<dbReference type="InterPro" id="IPR050639">
    <property type="entry name" value="SSR_resolvase"/>
</dbReference>
<dbReference type="GO" id="GO:0015074">
    <property type="term" value="P:DNA integration"/>
    <property type="evidence" value="ECO:0007669"/>
    <property type="project" value="UniProtKB-KW"/>
</dbReference>
<dbReference type="InterPro" id="IPR025827">
    <property type="entry name" value="Zn_ribbon_recom_dom"/>
</dbReference>
<dbReference type="PROSITE" id="PS00397">
    <property type="entry name" value="RECOMBINASES_1"/>
    <property type="match status" value="1"/>
</dbReference>
<evidence type="ECO:0000313" key="9">
    <source>
        <dbReference type="Proteomes" id="UP000623250"/>
    </source>
</evidence>
<proteinExistence type="predicted"/>
<dbReference type="Gene3D" id="3.90.1750.20">
    <property type="entry name" value="Putative Large Serine Recombinase, Chain B, Domain 2"/>
    <property type="match status" value="1"/>
</dbReference>
<dbReference type="GO" id="GO:0000150">
    <property type="term" value="F:DNA strand exchange activity"/>
    <property type="evidence" value="ECO:0007669"/>
    <property type="project" value="InterPro"/>
</dbReference>
<keyword evidence="3" id="KW-0233">DNA recombination</keyword>
<evidence type="ECO:0000256" key="4">
    <source>
        <dbReference type="PIRSR" id="PIRSR606118-50"/>
    </source>
</evidence>
<feature type="domain" description="Resolvase/invertase-type recombinase catalytic" evidence="6">
    <location>
        <begin position="16"/>
        <end position="164"/>
    </location>
</feature>
<evidence type="ECO:0000256" key="3">
    <source>
        <dbReference type="ARBA" id="ARBA00023172"/>
    </source>
</evidence>
<gene>
    <name evidence="8" type="ORF">JDN41_00040</name>
</gene>
<dbReference type="InterPro" id="IPR038109">
    <property type="entry name" value="DNA_bind_recomb_sf"/>
</dbReference>
<dbReference type="InterPro" id="IPR006118">
    <property type="entry name" value="Recombinase_CS"/>
</dbReference>
<evidence type="ECO:0000256" key="5">
    <source>
        <dbReference type="PROSITE-ProRule" id="PRU10137"/>
    </source>
</evidence>
<dbReference type="InterPro" id="IPR011109">
    <property type="entry name" value="DNA_bind_recombinase_dom"/>
</dbReference>
<dbReference type="Proteomes" id="UP000623250">
    <property type="component" value="Unassembled WGS sequence"/>
</dbReference>
<feature type="active site" description="O-(5'-phospho-DNA)-serine intermediate" evidence="4 5">
    <location>
        <position position="24"/>
    </location>
</feature>
<dbReference type="Pfam" id="PF07508">
    <property type="entry name" value="Recombinase"/>
    <property type="match status" value="1"/>
</dbReference>
<dbReference type="EMBL" id="JAEMUK010000001">
    <property type="protein sequence ID" value="MBJ7541944.1"/>
    <property type="molecule type" value="Genomic_DNA"/>
</dbReference>
<dbReference type="Pfam" id="PF00239">
    <property type="entry name" value="Resolvase"/>
    <property type="match status" value="1"/>
</dbReference>
<organism evidence="8 9">
    <name type="scientific">Rhodomicrobium udaipurense</name>
    <dbReference type="NCBI Taxonomy" id="1202716"/>
    <lineage>
        <taxon>Bacteria</taxon>
        <taxon>Pseudomonadati</taxon>
        <taxon>Pseudomonadota</taxon>
        <taxon>Alphaproteobacteria</taxon>
        <taxon>Hyphomicrobiales</taxon>
        <taxon>Hyphomicrobiaceae</taxon>
        <taxon>Rhodomicrobium</taxon>
    </lineage>
</organism>
<dbReference type="PROSITE" id="PS51737">
    <property type="entry name" value="RECOMBINASE_DNA_BIND"/>
    <property type="match status" value="1"/>
</dbReference>
<dbReference type="GO" id="GO:0003677">
    <property type="term" value="F:DNA binding"/>
    <property type="evidence" value="ECO:0007669"/>
    <property type="project" value="UniProtKB-KW"/>
</dbReference>
<dbReference type="SMART" id="SM00857">
    <property type="entry name" value="Resolvase"/>
    <property type="match status" value="1"/>
</dbReference>
<dbReference type="PANTHER" id="PTHR30461:SF23">
    <property type="entry name" value="DNA RECOMBINASE-RELATED"/>
    <property type="match status" value="1"/>
</dbReference>
<dbReference type="Gene3D" id="3.40.50.1390">
    <property type="entry name" value="Resolvase, N-terminal catalytic domain"/>
    <property type="match status" value="1"/>
</dbReference>
<feature type="domain" description="Recombinase" evidence="7">
    <location>
        <begin position="172"/>
        <end position="303"/>
    </location>
</feature>
<keyword evidence="1" id="KW-0229">DNA integration</keyword>
<dbReference type="Pfam" id="PF13408">
    <property type="entry name" value="Zn_ribbon_recom"/>
    <property type="match status" value="1"/>
</dbReference>
<dbReference type="AlphaFoldDB" id="A0A8I1KIP6"/>
<evidence type="ECO:0000259" key="6">
    <source>
        <dbReference type="PROSITE" id="PS51736"/>
    </source>
</evidence>
<keyword evidence="2" id="KW-0238">DNA-binding</keyword>